<dbReference type="Gene3D" id="3.40.190.10">
    <property type="entry name" value="Periplasmic binding protein-like II"/>
    <property type="match status" value="1"/>
</dbReference>
<dbReference type="PANTHER" id="PTHR30290">
    <property type="entry name" value="PERIPLASMIC BINDING COMPONENT OF ABC TRANSPORTER"/>
    <property type="match status" value="1"/>
</dbReference>
<proteinExistence type="inferred from homology"/>
<dbReference type="Gene3D" id="3.90.76.10">
    <property type="entry name" value="Dipeptide-binding Protein, Domain 1"/>
    <property type="match status" value="1"/>
</dbReference>
<dbReference type="GO" id="GO:1904680">
    <property type="term" value="F:peptide transmembrane transporter activity"/>
    <property type="evidence" value="ECO:0007669"/>
    <property type="project" value="TreeGrafter"/>
</dbReference>
<evidence type="ECO:0000256" key="4">
    <source>
        <dbReference type="ARBA" id="ARBA00022729"/>
    </source>
</evidence>
<comment type="caution">
    <text evidence="7">The sequence shown here is derived from an EMBL/GenBank/DDBJ whole genome shotgun (WGS) entry which is preliminary data.</text>
</comment>
<feature type="chain" id="PRO_5025362890" evidence="5">
    <location>
        <begin position="23"/>
        <end position="552"/>
    </location>
</feature>
<dbReference type="InterPro" id="IPR030678">
    <property type="entry name" value="Peptide/Ni-bd"/>
</dbReference>
<dbReference type="PIRSF" id="PIRSF002741">
    <property type="entry name" value="MppA"/>
    <property type="match status" value="1"/>
</dbReference>
<evidence type="ECO:0000313" key="7">
    <source>
        <dbReference type="EMBL" id="MYC96628.1"/>
    </source>
</evidence>
<keyword evidence="3" id="KW-0813">Transport</keyword>
<evidence type="ECO:0000259" key="6">
    <source>
        <dbReference type="Pfam" id="PF00496"/>
    </source>
</evidence>
<sequence>MFRSKILGLVTVLSLALLVACAAPAAAPAAEEAPAPSADQMASDDGEVEQVLIGGFDVGPGGDPQGVLYNNGAGNVWFVKMFTPLIIMDSTFSNHTSEAALAVSWEPNEDATVWTFNLREGVKWHDGEDFTASDLKWTAEFVSAPMAAVTHFGISQPNQIVGWTEYNDGEADEIAGIRVVDDLTLEIELSISNPRFYDSVRGFYALPEHAIDFEPTEIFSADWWFTNPVGTGPFKFDSYEKDQFMTLAPNELYWDGVPELDQLINRYFVDETAAVLALESGDIDFTYVSADVASRFAGNPDYQIFSGPSFVTNMFNYNFLNEPWSDKRIRQAFMYGIDRASIISDVFNGTAQATPCQDPYPTFWPEDANYYEYDPAKARELLAEAAADGVTLDGVNLDIPTYYTSQLAKDILTVMQANMADVGVNVNPTFLDVPTWRTVVDDNASEWNIAYRGAGGGPASYSPIWYVEDNQWGLEDPNYVDLFEAMNAAQNADEYRAARTALCKYQNEEATFAYWWVSTRYGIATVDIEDFHYFPAPGGGPYVDRSQDWNMK</sequence>
<dbReference type="AlphaFoldDB" id="A0A6B1DA71"/>
<feature type="domain" description="Solute-binding protein family 5" evidence="6">
    <location>
        <begin position="99"/>
        <end position="468"/>
    </location>
</feature>
<dbReference type="PROSITE" id="PS51257">
    <property type="entry name" value="PROKAR_LIPOPROTEIN"/>
    <property type="match status" value="1"/>
</dbReference>
<dbReference type="SUPFAM" id="SSF53850">
    <property type="entry name" value="Periplasmic binding protein-like II"/>
    <property type="match status" value="1"/>
</dbReference>
<dbReference type="GO" id="GO:0042597">
    <property type="term" value="C:periplasmic space"/>
    <property type="evidence" value="ECO:0007669"/>
    <property type="project" value="UniProtKB-ARBA"/>
</dbReference>
<comment type="similarity">
    <text evidence="2">Belongs to the bacterial solute-binding protein 5 family.</text>
</comment>
<organism evidence="7">
    <name type="scientific">Caldilineaceae bacterium SB0661_bin_32</name>
    <dbReference type="NCBI Taxonomy" id="2605255"/>
    <lineage>
        <taxon>Bacteria</taxon>
        <taxon>Bacillati</taxon>
        <taxon>Chloroflexota</taxon>
        <taxon>Caldilineae</taxon>
        <taxon>Caldilineales</taxon>
        <taxon>Caldilineaceae</taxon>
    </lineage>
</organism>
<dbReference type="EMBL" id="VXMH01000092">
    <property type="protein sequence ID" value="MYC96628.1"/>
    <property type="molecule type" value="Genomic_DNA"/>
</dbReference>
<dbReference type="InterPro" id="IPR000914">
    <property type="entry name" value="SBP_5_dom"/>
</dbReference>
<dbReference type="PROSITE" id="PS01040">
    <property type="entry name" value="SBP_BACTERIAL_5"/>
    <property type="match status" value="1"/>
</dbReference>
<dbReference type="GO" id="GO:0015833">
    <property type="term" value="P:peptide transport"/>
    <property type="evidence" value="ECO:0007669"/>
    <property type="project" value="TreeGrafter"/>
</dbReference>
<dbReference type="InterPro" id="IPR023765">
    <property type="entry name" value="SBP_5_CS"/>
</dbReference>
<dbReference type="Pfam" id="PF00496">
    <property type="entry name" value="SBP_bac_5"/>
    <property type="match status" value="1"/>
</dbReference>
<feature type="signal peptide" evidence="5">
    <location>
        <begin position="1"/>
        <end position="22"/>
    </location>
</feature>
<dbReference type="CDD" id="cd00995">
    <property type="entry name" value="PBP2_NikA_DppA_OppA_like"/>
    <property type="match status" value="1"/>
</dbReference>
<name>A0A6B1DA71_9CHLR</name>
<evidence type="ECO:0000256" key="1">
    <source>
        <dbReference type="ARBA" id="ARBA00004193"/>
    </source>
</evidence>
<accession>A0A6B1DA71</accession>
<dbReference type="GO" id="GO:0043190">
    <property type="term" value="C:ATP-binding cassette (ABC) transporter complex"/>
    <property type="evidence" value="ECO:0007669"/>
    <property type="project" value="InterPro"/>
</dbReference>
<evidence type="ECO:0000256" key="3">
    <source>
        <dbReference type="ARBA" id="ARBA00022448"/>
    </source>
</evidence>
<dbReference type="PANTHER" id="PTHR30290:SF9">
    <property type="entry name" value="OLIGOPEPTIDE-BINDING PROTEIN APPA"/>
    <property type="match status" value="1"/>
</dbReference>
<evidence type="ECO:0000256" key="5">
    <source>
        <dbReference type="SAM" id="SignalP"/>
    </source>
</evidence>
<gene>
    <name evidence="7" type="ORF">F4X14_16810</name>
</gene>
<protein>
    <submittedName>
        <fullName evidence="7">ABC transporter substrate-binding protein</fullName>
    </submittedName>
</protein>
<dbReference type="Gene3D" id="3.10.105.10">
    <property type="entry name" value="Dipeptide-binding Protein, Domain 3"/>
    <property type="match status" value="1"/>
</dbReference>
<evidence type="ECO:0000256" key="2">
    <source>
        <dbReference type="ARBA" id="ARBA00005695"/>
    </source>
</evidence>
<reference evidence="7" key="1">
    <citation type="submission" date="2019-09" db="EMBL/GenBank/DDBJ databases">
        <title>Characterisation of the sponge microbiome using genome-centric metagenomics.</title>
        <authorList>
            <person name="Engelberts J.P."/>
            <person name="Robbins S.J."/>
            <person name="De Goeij J.M."/>
            <person name="Aranda M."/>
            <person name="Bell S.C."/>
            <person name="Webster N.S."/>
        </authorList>
    </citation>
    <scope>NUCLEOTIDE SEQUENCE</scope>
    <source>
        <strain evidence="7">SB0661_bin_32</strain>
    </source>
</reference>
<dbReference type="InterPro" id="IPR039424">
    <property type="entry name" value="SBP_5"/>
</dbReference>
<comment type="subcellular location">
    <subcellularLocation>
        <location evidence="1">Cell membrane</location>
        <topology evidence="1">Lipid-anchor</topology>
    </subcellularLocation>
</comment>
<keyword evidence="4 5" id="KW-0732">Signal</keyword>